<keyword evidence="7" id="KW-0472">Membrane</keyword>
<dbReference type="Gene3D" id="2.60.40.230">
    <property type="entry name" value="Neocarzinostatin-like"/>
    <property type="match status" value="1"/>
</dbReference>
<evidence type="ECO:0000256" key="6">
    <source>
        <dbReference type="SAM" id="MobiDB-lite"/>
    </source>
</evidence>
<evidence type="ECO:0000256" key="1">
    <source>
        <dbReference type="ARBA" id="ARBA00010648"/>
    </source>
</evidence>
<proteinExistence type="inferred from homology"/>
<keyword evidence="2" id="KW-0929">Antimicrobial</keyword>
<dbReference type="InterPro" id="IPR027273">
    <property type="entry name" value="Neocarzinostatin-like"/>
</dbReference>
<dbReference type="Proteomes" id="UP000230842">
    <property type="component" value="Unassembled WGS sequence"/>
</dbReference>
<dbReference type="GO" id="GO:0042742">
    <property type="term" value="P:defense response to bacterium"/>
    <property type="evidence" value="ECO:0007669"/>
    <property type="project" value="UniProtKB-KW"/>
</dbReference>
<gene>
    <name evidence="9" type="ORF">CLV56_0558</name>
</gene>
<evidence type="ECO:0000256" key="2">
    <source>
        <dbReference type="ARBA" id="ARBA00022529"/>
    </source>
</evidence>
<keyword evidence="10" id="KW-1185">Reference proteome</keyword>
<dbReference type="Pfam" id="PF00960">
    <property type="entry name" value="Neocarzinostat"/>
    <property type="match status" value="1"/>
</dbReference>
<evidence type="ECO:0000256" key="3">
    <source>
        <dbReference type="ARBA" id="ARBA00023022"/>
    </source>
</evidence>
<dbReference type="InterPro" id="IPR002186">
    <property type="entry name" value="Neocarzinostatin_fam"/>
</dbReference>
<keyword evidence="5" id="KW-1015">Disulfide bond</keyword>
<dbReference type="RefSeq" id="WP_039348689.1">
    <property type="nucleotide sequence ID" value="NZ_PGEZ01000001.1"/>
</dbReference>
<evidence type="ECO:0000256" key="7">
    <source>
        <dbReference type="SAM" id="Phobius"/>
    </source>
</evidence>
<evidence type="ECO:0000256" key="8">
    <source>
        <dbReference type="SAM" id="SignalP"/>
    </source>
</evidence>
<dbReference type="AlphaFoldDB" id="A0A0B2BLL1"/>
<evidence type="ECO:0000256" key="4">
    <source>
        <dbReference type="ARBA" id="ARBA00023125"/>
    </source>
</evidence>
<dbReference type="OrthoDB" id="3294823at2"/>
<keyword evidence="7" id="KW-0812">Transmembrane</keyword>
<dbReference type="EMBL" id="PGEZ01000001">
    <property type="protein sequence ID" value="PJJ56352.1"/>
    <property type="molecule type" value="Genomic_DNA"/>
</dbReference>
<comment type="caution">
    <text evidence="9">The sequence shown here is derived from an EMBL/GenBank/DDBJ whole genome shotgun (WGS) entry which is preliminary data.</text>
</comment>
<dbReference type="GO" id="GO:0003677">
    <property type="term" value="F:DNA binding"/>
    <property type="evidence" value="ECO:0007669"/>
    <property type="project" value="UniProtKB-KW"/>
</dbReference>
<feature type="compositionally biased region" description="Low complexity" evidence="6">
    <location>
        <begin position="152"/>
        <end position="177"/>
    </location>
</feature>
<organism evidence="9 10">
    <name type="scientific">Mumia flava</name>
    <dbReference type="NCBI Taxonomy" id="1348852"/>
    <lineage>
        <taxon>Bacteria</taxon>
        <taxon>Bacillati</taxon>
        <taxon>Actinomycetota</taxon>
        <taxon>Actinomycetes</taxon>
        <taxon>Propionibacteriales</taxon>
        <taxon>Nocardioidaceae</taxon>
        <taxon>Mumia</taxon>
    </lineage>
</organism>
<evidence type="ECO:0000313" key="9">
    <source>
        <dbReference type="EMBL" id="PJJ56352.1"/>
    </source>
</evidence>
<dbReference type="SUPFAM" id="SSF49319">
    <property type="entry name" value="Actinoxanthin-like"/>
    <property type="match status" value="1"/>
</dbReference>
<keyword evidence="7" id="KW-1133">Transmembrane helix</keyword>
<evidence type="ECO:0000256" key="5">
    <source>
        <dbReference type="ARBA" id="ARBA00023157"/>
    </source>
</evidence>
<protein>
    <submittedName>
        <fullName evidence="9">Neocarzinostatin family protein</fullName>
    </submittedName>
</protein>
<feature type="region of interest" description="Disordered" evidence="6">
    <location>
        <begin position="150"/>
        <end position="180"/>
    </location>
</feature>
<feature type="transmembrane region" description="Helical" evidence="7">
    <location>
        <begin position="187"/>
        <end position="208"/>
    </location>
</feature>
<comment type="similarity">
    <text evidence="1">Belongs to the neocarzinostatin family.</text>
</comment>
<reference evidence="9 10" key="1">
    <citation type="submission" date="2017-11" db="EMBL/GenBank/DDBJ databases">
        <title>Genomic Encyclopedia of Archaeal and Bacterial Type Strains, Phase II (KMG-II): From Individual Species to Whole Genera.</title>
        <authorList>
            <person name="Goeker M."/>
        </authorList>
    </citation>
    <scope>NUCLEOTIDE SEQUENCE [LARGE SCALE GENOMIC DNA]</scope>
    <source>
        <strain evidence="9 10">DSM 27763</strain>
    </source>
</reference>
<keyword evidence="3" id="KW-0044">Antibiotic</keyword>
<keyword evidence="8" id="KW-0732">Signal</keyword>
<keyword evidence="4" id="KW-0238">DNA-binding</keyword>
<feature type="chain" id="PRO_5015034413" evidence="8">
    <location>
        <begin position="32"/>
        <end position="218"/>
    </location>
</feature>
<sequence>MTSNLIRAVRGLLGALALGVVMLVAAPAASAAPQLDVSETTGLSDGQSITVDGSGFDPNLEGIAVGQCKEGFTGPSDCNLQGGATFRNADGSGTIATVTLKLAESFNGIDCTTQQCVIGAAPLPTASSQAVVDANTAIVPLEFGAAAGGGAEEASAPAEAPAQAPAEAAPAQADAGALPKTGPTDSLPVLLLAGAALVLPGAALMLALPSRRRSGAGA</sequence>
<feature type="signal peptide" evidence="8">
    <location>
        <begin position="1"/>
        <end position="31"/>
    </location>
</feature>
<name>A0A0B2BLL1_9ACTN</name>
<accession>A0A0B2BLL1</accession>
<evidence type="ECO:0000313" key="10">
    <source>
        <dbReference type="Proteomes" id="UP000230842"/>
    </source>
</evidence>